<dbReference type="PANTHER" id="PTHR12176">
    <property type="entry name" value="SAM-DEPENDENT METHYLTRANSFERASE SUPERFAMILY PROTEIN"/>
    <property type="match status" value="1"/>
</dbReference>
<dbReference type="Gene3D" id="3.40.50.150">
    <property type="entry name" value="Vaccinia Virus protein VP39"/>
    <property type="match status" value="1"/>
</dbReference>
<name>A0ABP0P7P6_9DINO</name>
<gene>
    <name evidence="1" type="ORF">SCF082_LOCUS35396</name>
</gene>
<dbReference type="SUPFAM" id="SSF53335">
    <property type="entry name" value="S-adenosyl-L-methionine-dependent methyltransferases"/>
    <property type="match status" value="1"/>
</dbReference>
<comment type="caution">
    <text evidence="1">The sequence shown here is derived from an EMBL/GenBank/DDBJ whole genome shotgun (WGS) entry which is preliminary data.</text>
</comment>
<organism evidence="1 2">
    <name type="scientific">Durusdinium trenchii</name>
    <dbReference type="NCBI Taxonomy" id="1381693"/>
    <lineage>
        <taxon>Eukaryota</taxon>
        <taxon>Sar</taxon>
        <taxon>Alveolata</taxon>
        <taxon>Dinophyceae</taxon>
        <taxon>Suessiales</taxon>
        <taxon>Symbiodiniaceae</taxon>
        <taxon>Durusdinium</taxon>
    </lineage>
</organism>
<keyword evidence="2" id="KW-1185">Reference proteome</keyword>
<dbReference type="InterPro" id="IPR029063">
    <property type="entry name" value="SAM-dependent_MTases_sf"/>
</dbReference>
<dbReference type="PANTHER" id="PTHR12176:SF79">
    <property type="entry name" value="METHYLTRANSFERASE TYPE 11 DOMAIN-CONTAINING PROTEIN"/>
    <property type="match status" value="1"/>
</dbReference>
<accession>A0ABP0P7P6</accession>
<dbReference type="InterPro" id="IPR051419">
    <property type="entry name" value="Lys/N-term_MeTrsfase_sf"/>
</dbReference>
<dbReference type="Pfam" id="PF08241">
    <property type="entry name" value="Methyltransf_11"/>
    <property type="match status" value="1"/>
</dbReference>
<dbReference type="EMBL" id="CAXAMM010033581">
    <property type="protein sequence ID" value="CAK9071618.1"/>
    <property type="molecule type" value="Genomic_DNA"/>
</dbReference>
<proteinExistence type="predicted"/>
<evidence type="ECO:0000313" key="1">
    <source>
        <dbReference type="EMBL" id="CAK9071618.1"/>
    </source>
</evidence>
<protein>
    <submittedName>
        <fullName evidence="1">Uncharacterized protein</fullName>
    </submittedName>
</protein>
<sequence length="221" mass="24513">MAIDTQTNGAEPNKEVEAAPGYGDGRGYWNKRYRSDPSPFEWLESFAELESLIKEATSGRLDASILHMGCGNSLLPEAMYDHGYKDITNIDNAEVCVQQMAARNKDMRPELKWLEMDATSTGLSESSFDTVIDKSVLDTFACGDNASEVINKYLLEVQRILRPRGTFLCVSYGVPNTRTEYFKGKGLNFAIKQVPIPVKIPGGSVHYAYLLRKGVTARPCA</sequence>
<dbReference type="InterPro" id="IPR013216">
    <property type="entry name" value="Methyltransf_11"/>
</dbReference>
<dbReference type="Proteomes" id="UP001642464">
    <property type="component" value="Unassembled WGS sequence"/>
</dbReference>
<reference evidence="1 2" key="1">
    <citation type="submission" date="2024-02" db="EMBL/GenBank/DDBJ databases">
        <authorList>
            <person name="Chen Y."/>
            <person name="Shah S."/>
            <person name="Dougan E. K."/>
            <person name="Thang M."/>
            <person name="Chan C."/>
        </authorList>
    </citation>
    <scope>NUCLEOTIDE SEQUENCE [LARGE SCALE GENOMIC DNA]</scope>
</reference>
<evidence type="ECO:0000313" key="2">
    <source>
        <dbReference type="Proteomes" id="UP001642464"/>
    </source>
</evidence>